<dbReference type="EMBL" id="CM007897">
    <property type="protein sequence ID" value="OTG18805.1"/>
    <property type="molecule type" value="Genomic_DNA"/>
</dbReference>
<dbReference type="Gramene" id="mRNA:HanXRQr2_Chr16g0737171">
    <property type="protein sequence ID" value="CDS:HanXRQr2_Chr16g0737171.1"/>
    <property type="gene ID" value="HanXRQr2_Chr16g0737171"/>
</dbReference>
<protein>
    <submittedName>
        <fullName evidence="2">Uncharacterized protein</fullName>
    </submittedName>
</protein>
<evidence type="ECO:0000313" key="3">
    <source>
        <dbReference type="Proteomes" id="UP000215914"/>
    </source>
</evidence>
<reference evidence="1 3" key="1">
    <citation type="journal article" date="2017" name="Nature">
        <title>The sunflower genome provides insights into oil metabolism, flowering and Asterid evolution.</title>
        <authorList>
            <person name="Badouin H."/>
            <person name="Gouzy J."/>
            <person name="Grassa C.J."/>
            <person name="Murat F."/>
            <person name="Staton S.E."/>
            <person name="Cottret L."/>
            <person name="Lelandais-Briere C."/>
            <person name="Owens G.L."/>
            <person name="Carrere S."/>
            <person name="Mayjonade B."/>
            <person name="Legrand L."/>
            <person name="Gill N."/>
            <person name="Kane N.C."/>
            <person name="Bowers J.E."/>
            <person name="Hubner S."/>
            <person name="Bellec A."/>
            <person name="Berard A."/>
            <person name="Berges H."/>
            <person name="Blanchet N."/>
            <person name="Boniface M.C."/>
            <person name="Brunel D."/>
            <person name="Catrice O."/>
            <person name="Chaidir N."/>
            <person name="Claudel C."/>
            <person name="Donnadieu C."/>
            <person name="Faraut T."/>
            <person name="Fievet G."/>
            <person name="Helmstetter N."/>
            <person name="King M."/>
            <person name="Knapp S.J."/>
            <person name="Lai Z."/>
            <person name="Le Paslier M.C."/>
            <person name="Lippi Y."/>
            <person name="Lorenzon L."/>
            <person name="Mandel J.R."/>
            <person name="Marage G."/>
            <person name="Marchand G."/>
            <person name="Marquand E."/>
            <person name="Bret-Mestries E."/>
            <person name="Morien E."/>
            <person name="Nambeesan S."/>
            <person name="Nguyen T."/>
            <person name="Pegot-Espagnet P."/>
            <person name="Pouilly N."/>
            <person name="Raftis F."/>
            <person name="Sallet E."/>
            <person name="Schiex T."/>
            <person name="Thomas J."/>
            <person name="Vandecasteele C."/>
            <person name="Vares D."/>
            <person name="Vear F."/>
            <person name="Vautrin S."/>
            <person name="Crespi M."/>
            <person name="Mangin B."/>
            <person name="Burke J.M."/>
            <person name="Salse J."/>
            <person name="Munos S."/>
            <person name="Vincourt P."/>
            <person name="Rieseberg L.H."/>
            <person name="Langlade N.B."/>
        </authorList>
    </citation>
    <scope>NUCLEOTIDE SEQUENCE [LARGE SCALE GENOMIC DNA]</scope>
    <source>
        <strain evidence="3">cv. SF193</strain>
        <tissue evidence="1">Leaves</tissue>
    </source>
</reference>
<evidence type="ECO:0000313" key="1">
    <source>
        <dbReference type="EMBL" id="KAF5759100.1"/>
    </source>
</evidence>
<proteinExistence type="predicted"/>
<name>A0A251U647_HELAN</name>
<keyword evidence="3" id="KW-1185">Reference proteome</keyword>
<gene>
    <name evidence="2" type="ORF">HannXRQ_Chr08g0227091</name>
    <name evidence="1" type="ORF">HanXRQr2_Chr16g0737171</name>
</gene>
<reference evidence="2" key="2">
    <citation type="submission" date="2017-02" db="EMBL/GenBank/DDBJ databases">
        <title>Sunflower complete genome.</title>
        <authorList>
            <person name="Langlade N."/>
            <person name="Munos S."/>
        </authorList>
    </citation>
    <scope>NUCLEOTIDE SEQUENCE [LARGE SCALE GENOMIC DNA]</scope>
    <source>
        <tissue evidence="2">Leaves</tissue>
    </source>
</reference>
<accession>A0A251U647</accession>
<dbReference type="Proteomes" id="UP000215914">
    <property type="component" value="Chromosome 8"/>
</dbReference>
<dbReference type="InParanoid" id="A0A251U647"/>
<reference evidence="1" key="3">
    <citation type="submission" date="2020-06" db="EMBL/GenBank/DDBJ databases">
        <title>Helianthus annuus Genome sequencing and assembly Release 2.</title>
        <authorList>
            <person name="Gouzy J."/>
            <person name="Langlade N."/>
            <person name="Munos S."/>
        </authorList>
    </citation>
    <scope>NUCLEOTIDE SEQUENCE</scope>
    <source>
        <tissue evidence="1">Leaves</tissue>
    </source>
</reference>
<dbReference type="AlphaFoldDB" id="A0A251U647"/>
<sequence length="51" mass="5968">MMWTSSLARELIFGRQSLFLHSPSHVRFFARPSLSSTFPLYLILRITNLDL</sequence>
<organism evidence="2 3">
    <name type="scientific">Helianthus annuus</name>
    <name type="common">Common sunflower</name>
    <dbReference type="NCBI Taxonomy" id="4232"/>
    <lineage>
        <taxon>Eukaryota</taxon>
        <taxon>Viridiplantae</taxon>
        <taxon>Streptophyta</taxon>
        <taxon>Embryophyta</taxon>
        <taxon>Tracheophyta</taxon>
        <taxon>Spermatophyta</taxon>
        <taxon>Magnoliopsida</taxon>
        <taxon>eudicotyledons</taxon>
        <taxon>Gunneridae</taxon>
        <taxon>Pentapetalae</taxon>
        <taxon>asterids</taxon>
        <taxon>campanulids</taxon>
        <taxon>Asterales</taxon>
        <taxon>Asteraceae</taxon>
        <taxon>Asteroideae</taxon>
        <taxon>Heliantheae alliance</taxon>
        <taxon>Heliantheae</taxon>
        <taxon>Helianthus</taxon>
    </lineage>
</organism>
<dbReference type="EMBL" id="MNCJ02000331">
    <property type="protein sequence ID" value="KAF5759100.1"/>
    <property type="molecule type" value="Genomic_DNA"/>
</dbReference>
<evidence type="ECO:0000313" key="2">
    <source>
        <dbReference type="EMBL" id="OTG18805.1"/>
    </source>
</evidence>